<reference evidence="7 8" key="1">
    <citation type="journal article" date="2017" name="Gene Rep">
        <title>The ribosomal RNA operon (rrn) of Campylobacter concisus supports molecular typing to genomospecies level.</title>
        <authorList>
            <person name="Huq M."/>
            <person name="Van T.T.H."/>
            <person name="Gurtler V."/>
            <person name="Elshagmani E."/>
            <person name="Allemailem K.S."/>
            <person name="Smooker P.M."/>
            <person name="Istivan T.S."/>
        </authorList>
    </citation>
    <scope>NUCLEOTIDE SEQUENCE [LARGE SCALE GENOMIC DNA]</scope>
    <source>
        <strain evidence="7 8">RCH 26</strain>
    </source>
</reference>
<evidence type="ECO:0000259" key="6">
    <source>
        <dbReference type="Pfam" id="PF13087"/>
    </source>
</evidence>
<dbReference type="Gene3D" id="3.40.50.300">
    <property type="entry name" value="P-loop containing nucleotide triphosphate hydrolases"/>
    <property type="match status" value="2"/>
</dbReference>
<evidence type="ECO:0000313" key="8">
    <source>
        <dbReference type="Proteomes" id="UP000192671"/>
    </source>
</evidence>
<keyword evidence="2" id="KW-0378">Hydrolase</keyword>
<dbReference type="InterPro" id="IPR041679">
    <property type="entry name" value="DNA2/NAM7-like_C"/>
</dbReference>
<keyword evidence="4" id="KW-0067">ATP-binding</keyword>
<feature type="coiled-coil region" evidence="5">
    <location>
        <begin position="632"/>
        <end position="695"/>
    </location>
</feature>
<evidence type="ECO:0000313" key="7">
    <source>
        <dbReference type="EMBL" id="ORI10848.1"/>
    </source>
</evidence>
<keyword evidence="5" id="KW-0175">Coiled coil</keyword>
<dbReference type="InterPro" id="IPR027417">
    <property type="entry name" value="P-loop_NTPase"/>
</dbReference>
<accession>A0A1X0U5C8</accession>
<organism evidence="7 8">
    <name type="scientific">Campylobacter concisus</name>
    <dbReference type="NCBI Taxonomy" id="199"/>
    <lineage>
        <taxon>Bacteria</taxon>
        <taxon>Pseudomonadati</taxon>
        <taxon>Campylobacterota</taxon>
        <taxon>Epsilonproteobacteria</taxon>
        <taxon>Campylobacterales</taxon>
        <taxon>Campylobacteraceae</taxon>
        <taxon>Campylobacter</taxon>
    </lineage>
</organism>
<dbReference type="Pfam" id="PF13087">
    <property type="entry name" value="AAA_12"/>
    <property type="match status" value="1"/>
</dbReference>
<dbReference type="InterPro" id="IPR050534">
    <property type="entry name" value="Coronavir_polyprotein_1ab"/>
</dbReference>
<dbReference type="SUPFAM" id="SSF52540">
    <property type="entry name" value="P-loop containing nucleoside triphosphate hydrolases"/>
    <property type="match status" value="2"/>
</dbReference>
<dbReference type="GO" id="GO:0043139">
    <property type="term" value="F:5'-3' DNA helicase activity"/>
    <property type="evidence" value="ECO:0007669"/>
    <property type="project" value="TreeGrafter"/>
</dbReference>
<dbReference type="Proteomes" id="UP000192671">
    <property type="component" value="Unassembled WGS sequence"/>
</dbReference>
<gene>
    <name evidence="7" type="ORF">A3835_00630</name>
</gene>
<keyword evidence="1" id="KW-0547">Nucleotide-binding</keyword>
<dbReference type="PANTHER" id="PTHR43788">
    <property type="entry name" value="DNA2/NAM7 HELICASE FAMILY MEMBER"/>
    <property type="match status" value="1"/>
</dbReference>
<dbReference type="EMBL" id="LVWL01000001">
    <property type="protein sequence ID" value="ORI10848.1"/>
    <property type="molecule type" value="Genomic_DNA"/>
</dbReference>
<dbReference type="GO" id="GO:0005524">
    <property type="term" value="F:ATP binding"/>
    <property type="evidence" value="ECO:0007669"/>
    <property type="project" value="UniProtKB-KW"/>
</dbReference>
<dbReference type="AlphaFoldDB" id="A0A1X0U5C8"/>
<feature type="coiled-coil region" evidence="5">
    <location>
        <begin position="537"/>
        <end position="598"/>
    </location>
</feature>
<evidence type="ECO:0000256" key="2">
    <source>
        <dbReference type="ARBA" id="ARBA00022801"/>
    </source>
</evidence>
<evidence type="ECO:0000256" key="1">
    <source>
        <dbReference type="ARBA" id="ARBA00022741"/>
    </source>
</evidence>
<name>A0A1X0U5C8_9BACT</name>
<dbReference type="PANTHER" id="PTHR43788:SF8">
    <property type="entry name" value="DNA-BINDING PROTEIN SMUBP-2"/>
    <property type="match status" value="1"/>
</dbReference>
<evidence type="ECO:0000256" key="3">
    <source>
        <dbReference type="ARBA" id="ARBA00022806"/>
    </source>
</evidence>
<feature type="domain" description="DNA2/NAM7 helicase-like C-terminal" evidence="6">
    <location>
        <begin position="932"/>
        <end position="1073"/>
    </location>
</feature>
<dbReference type="GO" id="GO:0016787">
    <property type="term" value="F:hydrolase activity"/>
    <property type="evidence" value="ECO:0007669"/>
    <property type="project" value="UniProtKB-KW"/>
</dbReference>
<keyword evidence="3" id="KW-0347">Helicase</keyword>
<sequence>MSKANTLKYFLLSQYLEPKTLDEPKKTNTKFKKSIDLDIANFDEKFMQILRAFDSSLLKNGIEISIYGGIFETDLLAIYISKLANIKFEKKQILDELRSEQTSFDKAFCYKFKLAGDLVFCKNEQSFALKDVNLDDDLTLFFTPNSSDDLFISTAPWAMARLDYLKEISQSDFSKECERIKDKISIHKEKMRLSDYVKAVHEELKSSLKTPFCKDVIRLEVKIINPNFKENDSLLNSFFIDDINLLIKFYESGRTHELTDQFLDEGSENKFERLDVRDEQNKRLVRDFFKAEEYPRSAFASDFALNFSQQIAVNNIIKKFKEKSGGIYSVNGAPGTGKTTLLKDVMAEVVTLRAMKLAQMSRHDIFSPVRDSSDKVLYFTLNKELQGYEMVVSSCNNGAVEILSKELSQLKSIGSYAGEIDYFKFIATRLLSADEKTNFGEKSFISKPAWGLFCIPLGSKQNKSNFVFNAINGVKIEKTHSQFEDISKEFKEFIEQDGFLMGLGKYLATGEGIDDYDEAKEKFNQALHEVNLLFSEIRIKEEELKSINSELMNIDKRLDNYNSAKQIDELLKPLIDELDLSKNELEQKATEANELTKLIGQNEILQEYLSAPIKPSFFIFQQILRTQAFEKYNNEAQKVSEINRQIAEQNLKASKQNSENKEKSEAKINELKVQISQLEEKILELNTKIDHLNKLNDDFIRRQKLIGRSEELDSFLNGSFNQSNEEIQKSMPFMMELGLDEKFHKTKLFNARIKLFKEALNLHKATIFACKEAVRTNLRALSVIFNDEKMAEKNRLEAKDRREIIKGLFLLTPVVSSTFASFNNSFKELLNGDIGLLLIDEAGQANLTNALGALLRSNMAVVVGDPLQLEPVVTLPPALNNAILRYCDAKDEFNLLKSSVQLRADKVQNIGTCIKGEGKSIWVGSPLIVHRRCTNPMFKISNETTYDDMMILGRSSESKLSDPNIKTEWIDVNSDEWIGNYNKAEGMIVKELLDGKLAKLKDSVKIITPFKDVCKNLKGAGTIHTMQGKEADVVIFVLGGATKGARAWAASTPNLLNVALTRAKEVVYIVGNRENWSNLPYFEVAARKIDKGQI</sequence>
<comment type="caution">
    <text evidence="7">The sequence shown here is derived from an EMBL/GenBank/DDBJ whole genome shotgun (WGS) entry which is preliminary data.</text>
</comment>
<evidence type="ECO:0000256" key="5">
    <source>
        <dbReference type="SAM" id="Coils"/>
    </source>
</evidence>
<proteinExistence type="predicted"/>
<protein>
    <recommendedName>
        <fullName evidence="6">DNA2/NAM7 helicase-like C-terminal domain-containing protein</fullName>
    </recommendedName>
</protein>
<evidence type="ECO:0000256" key="4">
    <source>
        <dbReference type="ARBA" id="ARBA00022840"/>
    </source>
</evidence>